<dbReference type="NCBIfam" id="NF006764">
    <property type="entry name" value="PRK09285.1"/>
    <property type="match status" value="1"/>
</dbReference>
<dbReference type="GO" id="GO:0004018">
    <property type="term" value="F:N6-(1,2-dicarboxyethyl)AMP AMP-lyase (fumarate-forming) activity"/>
    <property type="evidence" value="ECO:0007669"/>
    <property type="project" value="InterPro"/>
</dbReference>
<organism evidence="7 8">
    <name type="scientific">Candidatus Chisholmbacteria bacterium RIFCSPHIGHO2_01_FULL_49_18</name>
    <dbReference type="NCBI Taxonomy" id="1797590"/>
    <lineage>
        <taxon>Bacteria</taxon>
        <taxon>Candidatus Chisholmiibacteriota</taxon>
    </lineage>
</organism>
<dbReference type="InterPro" id="IPR022761">
    <property type="entry name" value="Fumarate_lyase_N"/>
</dbReference>
<evidence type="ECO:0000313" key="7">
    <source>
        <dbReference type="EMBL" id="OGY16205.1"/>
    </source>
</evidence>
<dbReference type="InterPro" id="IPR020557">
    <property type="entry name" value="Fumarate_lyase_CS"/>
</dbReference>
<dbReference type="Gene3D" id="1.20.200.10">
    <property type="entry name" value="Fumarase/aspartase (Central domain)"/>
    <property type="match status" value="1"/>
</dbReference>
<evidence type="ECO:0000256" key="1">
    <source>
        <dbReference type="ARBA" id="ARBA00004706"/>
    </source>
</evidence>
<dbReference type="PRINTS" id="PR00149">
    <property type="entry name" value="FUMRATELYASE"/>
</dbReference>
<proteinExistence type="predicted"/>
<dbReference type="Gene3D" id="1.10.275.10">
    <property type="entry name" value="Fumarase/aspartase (N-terminal domain)"/>
    <property type="match status" value="1"/>
</dbReference>
<gene>
    <name evidence="7" type="ORF">A2785_01275</name>
</gene>
<dbReference type="InterPro" id="IPR024083">
    <property type="entry name" value="Fumarase/histidase_N"/>
</dbReference>
<dbReference type="SUPFAM" id="SSF48557">
    <property type="entry name" value="L-aspartase-like"/>
    <property type="match status" value="1"/>
</dbReference>
<feature type="domain" description="Fumarate lyase N-terminal" evidence="5">
    <location>
        <begin position="72"/>
        <end position="317"/>
    </location>
</feature>
<evidence type="ECO:0000259" key="5">
    <source>
        <dbReference type="Pfam" id="PF00206"/>
    </source>
</evidence>
<dbReference type="PANTHER" id="PTHR43411:SF1">
    <property type="entry name" value="ADENYLOSUCCINATE LYASE"/>
    <property type="match status" value="1"/>
</dbReference>
<dbReference type="Gene3D" id="1.10.40.30">
    <property type="entry name" value="Fumarase/aspartase (C-terminal domain)"/>
    <property type="match status" value="1"/>
</dbReference>
<comment type="pathway">
    <text evidence="1">Purine metabolism; IMP biosynthesis via de novo pathway; 5-amino-1-(5-phospho-D-ribosyl)imidazole-4-carboxamide from 5-amino-1-(5-phospho-D-ribosyl)imidazole-4-carboxylate: step 2/2.</text>
</comment>
<dbReference type="EMBL" id="MHCI01000018">
    <property type="protein sequence ID" value="OGY16205.1"/>
    <property type="molecule type" value="Genomic_DNA"/>
</dbReference>
<protein>
    <recommendedName>
        <fullName evidence="9">Adenylosuccinate lyase</fullName>
    </recommendedName>
</protein>
<accession>A0A1G1VLG5</accession>
<evidence type="ECO:0000256" key="4">
    <source>
        <dbReference type="ARBA" id="ARBA00025012"/>
    </source>
</evidence>
<dbReference type="Pfam" id="PF00206">
    <property type="entry name" value="Lyase_1"/>
    <property type="match status" value="1"/>
</dbReference>
<dbReference type="InterPro" id="IPR008948">
    <property type="entry name" value="L-Aspartase-like"/>
</dbReference>
<comment type="function">
    <text evidence="4">Catalyzes two reactions in de novo purine nucleotide biosynthesis. Catalyzes the breakdown of 5-aminoimidazole- (N-succinylocarboxamide) ribotide (SAICAR or 2-[5-amino-1-(5-phospho-beta-D-ribosyl)imidazole-4-carboxamido]succinate) to 5-aminoimidazole-4-carboxamide ribotide (AICAR or 5-amino-1-(5-phospho-beta-D-ribosyl)imidazole-4-carboxamide) and fumarate, and of adenylosuccinate (ADS or N(6)-(1,2-dicarboxyethyl)-AMP) to adenosine monophosphate (AMP) and fumarate.</text>
</comment>
<reference evidence="7 8" key="1">
    <citation type="journal article" date="2016" name="Nat. Commun.">
        <title>Thousands of microbial genomes shed light on interconnected biogeochemical processes in an aquifer system.</title>
        <authorList>
            <person name="Anantharaman K."/>
            <person name="Brown C.T."/>
            <person name="Hug L.A."/>
            <person name="Sharon I."/>
            <person name="Castelle C.J."/>
            <person name="Probst A.J."/>
            <person name="Thomas B.C."/>
            <person name="Singh A."/>
            <person name="Wilkins M.J."/>
            <person name="Karaoz U."/>
            <person name="Brodie E.L."/>
            <person name="Williams K.H."/>
            <person name="Hubbard S.S."/>
            <person name="Banfield J.F."/>
        </authorList>
    </citation>
    <scope>NUCLEOTIDE SEQUENCE [LARGE SCALE GENOMIC DNA]</scope>
</reference>
<dbReference type="GO" id="GO:0006188">
    <property type="term" value="P:IMP biosynthetic process"/>
    <property type="evidence" value="ECO:0007669"/>
    <property type="project" value="InterPro"/>
</dbReference>
<comment type="caution">
    <text evidence="7">The sequence shown here is derived from an EMBL/GenBank/DDBJ whole genome shotgun (WGS) entry which is preliminary data.</text>
</comment>
<evidence type="ECO:0000259" key="6">
    <source>
        <dbReference type="Pfam" id="PF08328"/>
    </source>
</evidence>
<dbReference type="AlphaFoldDB" id="A0A1G1VLG5"/>
<dbReference type="PROSITE" id="PS00163">
    <property type="entry name" value="FUMARATE_LYASES"/>
    <property type="match status" value="1"/>
</dbReference>
<dbReference type="Proteomes" id="UP000179069">
    <property type="component" value="Unassembled WGS sequence"/>
</dbReference>
<sequence length="469" mass="53882">MKNKIVKSSEWEETPPNFVALTPLDGRNYHKVQTLSNYFSEFALNRTRLLVEIRYLIFLAQNRIAPPFSRPQITALENLHTGFDLRAMREIREFEKQTNHDTKAVEYFLKTRLKAVKLPNHVEFVHWALTSEDVNNLSYSLLLKNYTQTLAIPMIKKMLNRLKRLISRSNIPIIGRTHGQPANVTTLAKELAVFYSRLVDELNLMSGMQLQGKLNGAVGSFADQTFSYPEKDWLAIEEDFVQSLGLEPALATTQILPYDSLIRLFDAYGRLQQIALDLTQNLWLYLSFDFLYTRIRNTAEVGSSVMPQKVNPIYLEGAEGAFELSNALLAMYKTKLSHSRLQHDLSDSTIRRSFGIAFAYSYLSWQSVVEALERLEPNRPAIGSDREKHWEVLTGAVQTYLRSRGYDRPYEVIARHVKGKTFTHDEFINLIDALSVKSADKRALKQLSFEKLAQPCRSIVKRVLKKKIA</sequence>
<dbReference type="Pfam" id="PF08328">
    <property type="entry name" value="ASL_C"/>
    <property type="match status" value="1"/>
</dbReference>
<dbReference type="PANTHER" id="PTHR43411">
    <property type="entry name" value="ADENYLOSUCCINATE LYASE"/>
    <property type="match status" value="1"/>
</dbReference>
<evidence type="ECO:0000256" key="2">
    <source>
        <dbReference type="ARBA" id="ARBA00004734"/>
    </source>
</evidence>
<keyword evidence="3" id="KW-0658">Purine biosynthesis</keyword>
<comment type="pathway">
    <text evidence="2">Purine metabolism; AMP biosynthesis via de novo pathway; AMP from IMP: step 2/2.</text>
</comment>
<evidence type="ECO:0008006" key="9">
    <source>
        <dbReference type="Google" id="ProtNLM"/>
    </source>
</evidence>
<evidence type="ECO:0000313" key="8">
    <source>
        <dbReference type="Proteomes" id="UP000179069"/>
    </source>
</evidence>
<name>A0A1G1VLG5_9BACT</name>
<dbReference type="InterPro" id="IPR047136">
    <property type="entry name" value="PurB_bact"/>
</dbReference>
<dbReference type="InterPro" id="IPR013539">
    <property type="entry name" value="PurB_C"/>
</dbReference>
<dbReference type="InterPro" id="IPR000362">
    <property type="entry name" value="Fumarate_lyase_fam"/>
</dbReference>
<evidence type="ECO:0000256" key="3">
    <source>
        <dbReference type="ARBA" id="ARBA00022755"/>
    </source>
</evidence>
<feature type="domain" description="Adenylosuccinate lyase PurB C-terminal" evidence="6">
    <location>
        <begin position="339"/>
        <end position="450"/>
    </location>
</feature>